<evidence type="ECO:0000313" key="1">
    <source>
        <dbReference type="EMBL" id="EJW97512.1"/>
    </source>
</evidence>
<accession>J9G6U5</accession>
<gene>
    <name evidence="1" type="ORF">EVA_14380</name>
</gene>
<comment type="caution">
    <text evidence="1">The sequence shown here is derived from an EMBL/GenBank/DDBJ whole genome shotgun (WGS) entry which is preliminary data.</text>
</comment>
<dbReference type="EMBL" id="AMCI01004729">
    <property type="protein sequence ID" value="EJW97512.1"/>
    <property type="molecule type" value="Genomic_DNA"/>
</dbReference>
<name>J9G6U5_9ZZZZ</name>
<dbReference type="AlphaFoldDB" id="J9G6U5"/>
<sequence>MLLKAAADLDIDLKASIMFGDKPGDMTAGKTAGCCERIFLGTDGKAVPPLCEDATQAFRSLADAVQSDWFKQIH</sequence>
<dbReference type="Gene3D" id="3.40.50.1000">
    <property type="entry name" value="HAD superfamily/HAD-like"/>
    <property type="match status" value="1"/>
</dbReference>
<organism evidence="1">
    <name type="scientific">gut metagenome</name>
    <dbReference type="NCBI Taxonomy" id="749906"/>
    <lineage>
        <taxon>unclassified sequences</taxon>
        <taxon>metagenomes</taxon>
        <taxon>organismal metagenomes</taxon>
    </lineage>
</organism>
<reference evidence="1" key="1">
    <citation type="journal article" date="2012" name="PLoS ONE">
        <title>Gene sets for utilization of primary and secondary nutrition supplies in the distal gut of endangered iberian lynx.</title>
        <authorList>
            <person name="Alcaide M."/>
            <person name="Messina E."/>
            <person name="Richter M."/>
            <person name="Bargiela R."/>
            <person name="Peplies J."/>
            <person name="Huws S.A."/>
            <person name="Newbold C.J."/>
            <person name="Golyshin P.N."/>
            <person name="Simon M.A."/>
            <person name="Lopez G."/>
            <person name="Yakimov M.M."/>
            <person name="Ferrer M."/>
        </authorList>
    </citation>
    <scope>NUCLEOTIDE SEQUENCE</scope>
</reference>
<dbReference type="SUPFAM" id="SSF56784">
    <property type="entry name" value="HAD-like"/>
    <property type="match status" value="1"/>
</dbReference>
<protein>
    <submittedName>
        <fullName evidence="1">Histidinol phosphatase domain-containing protein</fullName>
    </submittedName>
</protein>
<proteinExistence type="predicted"/>
<dbReference type="InterPro" id="IPR036412">
    <property type="entry name" value="HAD-like_sf"/>
</dbReference>
<dbReference type="InterPro" id="IPR023214">
    <property type="entry name" value="HAD_sf"/>
</dbReference>